<name>A0AAJ3Z0M0_9BACI</name>
<dbReference type="GeneID" id="82854333"/>
<dbReference type="RefSeq" id="WP_128748196.1">
    <property type="nucleotide sequence ID" value="NZ_CP035232.1"/>
</dbReference>
<feature type="transmembrane region" description="Helical" evidence="1">
    <location>
        <begin position="56"/>
        <end position="75"/>
    </location>
</feature>
<proteinExistence type="predicted"/>
<keyword evidence="1" id="KW-1133">Transmembrane helix</keyword>
<evidence type="ECO:0000313" key="2">
    <source>
        <dbReference type="EMBL" id="QAT66393.1"/>
    </source>
</evidence>
<reference evidence="2 3" key="1">
    <citation type="submission" date="2019-01" db="EMBL/GenBank/DDBJ databases">
        <title>Genome sequence of Bacillus glycinifermentans SRCM103574.</title>
        <authorList>
            <person name="Kong H.-J."/>
            <person name="Jeong S.-Y."/>
            <person name="Jeong D.-Y."/>
        </authorList>
    </citation>
    <scope>NUCLEOTIDE SEQUENCE [LARGE SCALE GENOMIC DNA]</scope>
    <source>
        <strain evidence="2 3">SRCM103574</strain>
    </source>
</reference>
<dbReference type="EMBL" id="CP035232">
    <property type="protein sequence ID" value="QAT66393.1"/>
    <property type="molecule type" value="Genomic_DNA"/>
</dbReference>
<feature type="transmembrane region" description="Helical" evidence="1">
    <location>
        <begin position="81"/>
        <end position="100"/>
    </location>
</feature>
<accession>A0AAJ3Z0M0</accession>
<evidence type="ECO:0000313" key="3">
    <source>
        <dbReference type="Proteomes" id="UP000288675"/>
    </source>
</evidence>
<dbReference type="AlphaFoldDB" id="A0AAJ3Z0M0"/>
<keyword evidence="1" id="KW-0812">Transmembrane</keyword>
<protein>
    <submittedName>
        <fullName evidence="2">Uncharacterized protein</fullName>
    </submittedName>
</protein>
<organism evidence="2 3">
    <name type="scientific">Bacillus glycinifermentans</name>
    <dbReference type="NCBI Taxonomy" id="1664069"/>
    <lineage>
        <taxon>Bacteria</taxon>
        <taxon>Bacillati</taxon>
        <taxon>Bacillota</taxon>
        <taxon>Bacilli</taxon>
        <taxon>Bacillales</taxon>
        <taxon>Bacillaceae</taxon>
        <taxon>Bacillus</taxon>
    </lineage>
</organism>
<evidence type="ECO:0000256" key="1">
    <source>
        <dbReference type="SAM" id="Phobius"/>
    </source>
</evidence>
<gene>
    <name evidence="2" type="ORF">EQZ20_16800</name>
</gene>
<feature type="transmembrane region" description="Helical" evidence="1">
    <location>
        <begin position="7"/>
        <end position="26"/>
    </location>
</feature>
<dbReference type="Proteomes" id="UP000288675">
    <property type="component" value="Chromosome"/>
</dbReference>
<sequence>MRGLNVLKGILVALGGAFWVGYLWVYRPEIEEYSLIIGITMSTVFMVLVKSFFLKTILFILCGSGLLLYLDMFMLGDVRRLIAMLLVAAPMASAALLHLAEQASEEEGEM</sequence>
<keyword evidence="1" id="KW-0472">Membrane</keyword>